<dbReference type="InterPro" id="IPR005829">
    <property type="entry name" value="Sugar_transporter_CS"/>
</dbReference>
<feature type="domain" description="Major facilitator superfamily (MFS) profile" evidence="14">
    <location>
        <begin position="27"/>
        <end position="478"/>
    </location>
</feature>
<evidence type="ECO:0000256" key="6">
    <source>
        <dbReference type="ARBA" id="ARBA00022911"/>
    </source>
</evidence>
<feature type="transmembrane region" description="Helical" evidence="13">
    <location>
        <begin position="72"/>
        <end position="91"/>
    </location>
</feature>
<evidence type="ECO:0000256" key="7">
    <source>
        <dbReference type="ARBA" id="ARBA00022989"/>
    </source>
</evidence>
<dbReference type="PRINTS" id="PR00171">
    <property type="entry name" value="SUGRTRNSPORT"/>
</dbReference>
<dbReference type="GO" id="GO:0005886">
    <property type="term" value="C:plasma membrane"/>
    <property type="evidence" value="ECO:0007669"/>
    <property type="project" value="UniProtKB-SubCell"/>
</dbReference>
<evidence type="ECO:0000256" key="3">
    <source>
        <dbReference type="ARBA" id="ARBA00022448"/>
    </source>
</evidence>
<name>A0AAD6MXG7_9EURO</name>
<protein>
    <recommendedName>
        <fullName evidence="11">Quinate transporter</fullName>
    </recommendedName>
</protein>
<evidence type="ECO:0000256" key="10">
    <source>
        <dbReference type="ARBA" id="ARBA00038682"/>
    </source>
</evidence>
<dbReference type="PROSITE" id="PS00216">
    <property type="entry name" value="SUGAR_TRANSPORT_1"/>
    <property type="match status" value="2"/>
</dbReference>
<dbReference type="PANTHER" id="PTHR48022">
    <property type="entry name" value="PLASTIDIC GLUCOSE TRANSPORTER 4"/>
    <property type="match status" value="1"/>
</dbReference>
<comment type="similarity">
    <text evidence="2 12">Belongs to the major facilitator superfamily. Sugar transporter (TC 2.A.1.1) family.</text>
</comment>
<feature type="transmembrane region" description="Helical" evidence="13">
    <location>
        <begin position="98"/>
        <end position="117"/>
    </location>
</feature>
<evidence type="ECO:0000256" key="9">
    <source>
        <dbReference type="ARBA" id="ARBA00037560"/>
    </source>
</evidence>
<keyword evidence="3 12" id="KW-0813">Transport</keyword>
<keyword evidence="6" id="KW-0672">Quinate metabolism</keyword>
<evidence type="ECO:0000256" key="5">
    <source>
        <dbReference type="ARBA" id="ARBA00022843"/>
    </source>
</evidence>
<dbReference type="GO" id="GO:0005351">
    <property type="term" value="F:carbohydrate:proton symporter activity"/>
    <property type="evidence" value="ECO:0007669"/>
    <property type="project" value="TreeGrafter"/>
</dbReference>
<evidence type="ECO:0000256" key="1">
    <source>
        <dbReference type="ARBA" id="ARBA00004651"/>
    </source>
</evidence>
<evidence type="ECO:0000256" key="11">
    <source>
        <dbReference type="ARBA" id="ARBA00043213"/>
    </source>
</evidence>
<evidence type="ECO:0000256" key="2">
    <source>
        <dbReference type="ARBA" id="ARBA00010992"/>
    </source>
</evidence>
<dbReference type="PROSITE" id="PS00217">
    <property type="entry name" value="SUGAR_TRANSPORT_2"/>
    <property type="match status" value="1"/>
</dbReference>
<evidence type="ECO:0000313" key="16">
    <source>
        <dbReference type="Proteomes" id="UP001215712"/>
    </source>
</evidence>
<dbReference type="AlphaFoldDB" id="A0AAD6MXG7"/>
<dbReference type="InterPro" id="IPR003663">
    <property type="entry name" value="Sugar/inositol_transpt"/>
</dbReference>
<keyword evidence="5" id="KW-0832">Ubl conjugation</keyword>
<dbReference type="PROSITE" id="PS50850">
    <property type="entry name" value="MFS"/>
    <property type="match status" value="1"/>
</dbReference>
<comment type="function">
    <text evidence="9">Integral membrane transporter that imports quinic acid to be catabolized as a carbon source.</text>
</comment>
<comment type="subunit">
    <text evidence="10">Interacts with creB.</text>
</comment>
<gene>
    <name evidence="15" type="ORF">N7493_003319</name>
</gene>
<feature type="transmembrane region" description="Helical" evidence="13">
    <location>
        <begin position="156"/>
        <end position="174"/>
    </location>
</feature>
<organism evidence="15 16">
    <name type="scientific">Penicillium malachiteum</name>
    <dbReference type="NCBI Taxonomy" id="1324776"/>
    <lineage>
        <taxon>Eukaryota</taxon>
        <taxon>Fungi</taxon>
        <taxon>Dikarya</taxon>
        <taxon>Ascomycota</taxon>
        <taxon>Pezizomycotina</taxon>
        <taxon>Eurotiomycetes</taxon>
        <taxon>Eurotiomycetidae</taxon>
        <taxon>Eurotiales</taxon>
        <taxon>Aspergillaceae</taxon>
        <taxon>Penicillium</taxon>
    </lineage>
</organism>
<keyword evidence="15" id="KW-0762">Sugar transport</keyword>
<feature type="transmembrane region" description="Helical" evidence="13">
    <location>
        <begin position="20"/>
        <end position="40"/>
    </location>
</feature>
<feature type="transmembrane region" description="Helical" evidence="13">
    <location>
        <begin position="309"/>
        <end position="331"/>
    </location>
</feature>
<keyword evidence="7 13" id="KW-1133">Transmembrane helix</keyword>
<evidence type="ECO:0000256" key="8">
    <source>
        <dbReference type="ARBA" id="ARBA00023136"/>
    </source>
</evidence>
<feature type="transmembrane region" description="Helical" evidence="13">
    <location>
        <begin position="352"/>
        <end position="370"/>
    </location>
</feature>
<dbReference type="PANTHER" id="PTHR48022:SF34">
    <property type="entry name" value="MAJOR FACILITATOR SUPERFAMILY (MFS) PROFILE DOMAIN-CONTAINING PROTEIN-RELATED"/>
    <property type="match status" value="1"/>
</dbReference>
<feature type="transmembrane region" description="Helical" evidence="13">
    <location>
        <begin position="432"/>
        <end position="450"/>
    </location>
</feature>
<evidence type="ECO:0000256" key="13">
    <source>
        <dbReference type="SAM" id="Phobius"/>
    </source>
</evidence>
<evidence type="ECO:0000313" key="15">
    <source>
        <dbReference type="EMBL" id="KAJ5731838.1"/>
    </source>
</evidence>
<dbReference type="Pfam" id="PF00083">
    <property type="entry name" value="Sugar_tr"/>
    <property type="match status" value="1"/>
</dbReference>
<dbReference type="InterPro" id="IPR020846">
    <property type="entry name" value="MFS_dom"/>
</dbReference>
<dbReference type="NCBIfam" id="TIGR00879">
    <property type="entry name" value="SP"/>
    <property type="match status" value="1"/>
</dbReference>
<evidence type="ECO:0000256" key="4">
    <source>
        <dbReference type="ARBA" id="ARBA00022692"/>
    </source>
</evidence>
<keyword evidence="8 13" id="KW-0472">Membrane</keyword>
<accession>A0AAD6MXG7</accession>
<comment type="caution">
    <text evidence="15">The sequence shown here is derived from an EMBL/GenBank/DDBJ whole genome shotgun (WGS) entry which is preliminary data.</text>
</comment>
<proteinExistence type="inferred from homology"/>
<feature type="transmembrane region" description="Helical" evidence="13">
    <location>
        <begin position="390"/>
        <end position="412"/>
    </location>
</feature>
<dbReference type="InterPro" id="IPR036259">
    <property type="entry name" value="MFS_trans_sf"/>
</dbReference>
<sequence length="507" mass="55726">MRNPFARSSHNDDSAPSEIYGYRVYMVALSATWASAMYGYDSAFIGGTLELPAFKKSFGLDRDNANSFSSNVVSMFQAEAFFGAIFGFFFAEYLGRKPVILGSGVIFAIESALQLIGHIAELYAGRVLTGLGVGASSTTIPVYIAECSPALIRGRLVGIFEVMLQVALVFGFWVNYGVEKNIPSTTAAQWRIPVGVQLIPAGMLLFCMSWMIESPRWLASKNKTAKAQTNLAWVRSLPVDHPYVVNEMAEIQAAVNQELEMSGERRTLSHIVRECGAPGVRNRILIGVMLMLLQNLTEINSINYYSPTIFRPIGFTGTSVGLLATGVYGLVKMGTTVVFMIWIVDCLGRRDPLLVGAMGAAVAIFYLAIYSQVSQSFDHVPPSDAGSRTAVAMVYIYAIFYGFSWNGIPWIFASEVLPTRVRTIGMIKHGTFYFFGACTIVAFLFAYLFVPETKGILLEDMGALFGADVTVFANKARTNYLEFRQAQTDAGDEARLEKQDNLHVENV</sequence>
<feature type="transmembrane region" description="Helical" evidence="13">
    <location>
        <begin position="194"/>
        <end position="212"/>
    </location>
</feature>
<evidence type="ECO:0000256" key="12">
    <source>
        <dbReference type="RuleBase" id="RU003346"/>
    </source>
</evidence>
<dbReference type="InterPro" id="IPR005828">
    <property type="entry name" value="MFS_sugar_transport-like"/>
</dbReference>
<dbReference type="InterPro" id="IPR050360">
    <property type="entry name" value="MFS_Sugar_Transporters"/>
</dbReference>
<keyword evidence="4 13" id="KW-0812">Transmembrane</keyword>
<comment type="subcellular location">
    <subcellularLocation>
        <location evidence="1">Cell membrane</location>
        <topology evidence="1">Multi-pass membrane protein</topology>
    </subcellularLocation>
</comment>
<keyword evidence="16" id="KW-1185">Reference proteome</keyword>
<dbReference type="Proteomes" id="UP001215712">
    <property type="component" value="Unassembled WGS sequence"/>
</dbReference>
<evidence type="ECO:0000259" key="14">
    <source>
        <dbReference type="PROSITE" id="PS50850"/>
    </source>
</evidence>
<reference evidence="15" key="1">
    <citation type="journal article" date="2023" name="IMA Fungus">
        <title>Comparative genomic study of the Penicillium genus elucidates a diverse pangenome and 15 lateral gene transfer events.</title>
        <authorList>
            <person name="Petersen C."/>
            <person name="Sorensen T."/>
            <person name="Nielsen M.R."/>
            <person name="Sondergaard T.E."/>
            <person name="Sorensen J.L."/>
            <person name="Fitzpatrick D.A."/>
            <person name="Frisvad J.C."/>
            <person name="Nielsen K.L."/>
        </authorList>
    </citation>
    <scope>NUCLEOTIDE SEQUENCE</scope>
    <source>
        <strain evidence="15">IBT 17514</strain>
    </source>
</reference>
<dbReference type="SUPFAM" id="SSF103473">
    <property type="entry name" value="MFS general substrate transporter"/>
    <property type="match status" value="1"/>
</dbReference>
<dbReference type="Gene3D" id="1.20.1250.20">
    <property type="entry name" value="MFS general substrate transporter like domains"/>
    <property type="match status" value="1"/>
</dbReference>
<dbReference type="EMBL" id="JAQJAN010000004">
    <property type="protein sequence ID" value="KAJ5731838.1"/>
    <property type="molecule type" value="Genomic_DNA"/>
</dbReference>
<reference evidence="15" key="2">
    <citation type="submission" date="2023-01" db="EMBL/GenBank/DDBJ databases">
        <authorList>
            <person name="Petersen C."/>
        </authorList>
    </citation>
    <scope>NUCLEOTIDE SEQUENCE</scope>
    <source>
        <strain evidence="15">IBT 17514</strain>
    </source>
</reference>